<proteinExistence type="predicted"/>
<gene>
    <name evidence="1" type="ORF">KASA_0Q06391G</name>
</gene>
<keyword evidence="2" id="KW-1185">Reference proteome</keyword>
<evidence type="ECO:0000313" key="1">
    <source>
        <dbReference type="EMBL" id="SMN18201.1"/>
    </source>
</evidence>
<accession>A0A1X7QXY5</accession>
<dbReference type="EMBL" id="FXLY01000002">
    <property type="protein sequence ID" value="SMN18201.1"/>
    <property type="molecule type" value="Genomic_DNA"/>
</dbReference>
<name>A0A1X7QXY5_9SACH</name>
<dbReference type="AlphaFoldDB" id="A0A1X7QXY5"/>
<evidence type="ECO:0000313" key="2">
    <source>
        <dbReference type="Proteomes" id="UP000196158"/>
    </source>
</evidence>
<dbReference type="Proteomes" id="UP000196158">
    <property type="component" value="Unassembled WGS sequence"/>
</dbReference>
<dbReference type="CDD" id="cd23707">
    <property type="entry name" value="Ten1_OBF"/>
    <property type="match status" value="1"/>
</dbReference>
<sequence length="165" mass="19287">MSNLIIDLNDLQRLRQNNNNGNQYLYDDPIRCRVFTQIVELEFLDPRTTSPANFCMCNIKIRNISMFRDLLDYRPQDITLVVKMDENVYDSISKQGNRSIQSGDLCEMNLVTWNPQNHLNSTTELWEVIDMNFLSLTDIEDLHTFLLSKEGKEFLMMSNPAQNVT</sequence>
<dbReference type="OrthoDB" id="4067568at2759"/>
<protein>
    <submittedName>
        <fullName evidence="1">Uncharacterized protein</fullName>
    </submittedName>
</protein>
<organism evidence="1 2">
    <name type="scientific">Maudiozyma saulgeensis</name>
    <dbReference type="NCBI Taxonomy" id="1789683"/>
    <lineage>
        <taxon>Eukaryota</taxon>
        <taxon>Fungi</taxon>
        <taxon>Dikarya</taxon>
        <taxon>Ascomycota</taxon>
        <taxon>Saccharomycotina</taxon>
        <taxon>Saccharomycetes</taxon>
        <taxon>Saccharomycetales</taxon>
        <taxon>Saccharomycetaceae</taxon>
        <taxon>Maudiozyma</taxon>
    </lineage>
</organism>
<reference evidence="1 2" key="1">
    <citation type="submission" date="2017-04" db="EMBL/GenBank/DDBJ databases">
        <authorList>
            <person name="Afonso C.L."/>
            <person name="Miller P.J."/>
            <person name="Scott M.A."/>
            <person name="Spackman E."/>
            <person name="Goraichik I."/>
            <person name="Dimitrov K.M."/>
            <person name="Suarez D.L."/>
            <person name="Swayne D.E."/>
        </authorList>
    </citation>
    <scope>NUCLEOTIDE SEQUENCE [LARGE SCALE GENOMIC DNA]</scope>
</reference>